<dbReference type="InterPro" id="IPR017853">
    <property type="entry name" value="GH"/>
</dbReference>
<organism evidence="6">
    <name type="scientific">marine sediment metagenome</name>
    <dbReference type="NCBI Taxonomy" id="412755"/>
    <lineage>
        <taxon>unclassified sequences</taxon>
        <taxon>metagenomes</taxon>
        <taxon>ecological metagenomes</taxon>
    </lineage>
</organism>
<protein>
    <recommendedName>
        <fullName evidence="2">beta-mannosidase</fullName>
        <ecNumber evidence="2">3.2.1.25</ecNumber>
    </recommendedName>
</protein>
<evidence type="ECO:0000313" key="6">
    <source>
        <dbReference type="EMBL" id="KKL55349.1"/>
    </source>
</evidence>
<keyword evidence="3" id="KW-0378">Hydrolase</keyword>
<gene>
    <name evidence="6" type="ORF">LCGC14_2256290</name>
</gene>
<dbReference type="PANTHER" id="PTHR43730">
    <property type="entry name" value="BETA-MANNOSIDASE"/>
    <property type="match status" value="1"/>
</dbReference>
<dbReference type="AlphaFoldDB" id="A0A0F9D1G1"/>
<dbReference type="Gene3D" id="3.20.20.80">
    <property type="entry name" value="Glycosidases"/>
    <property type="match status" value="1"/>
</dbReference>
<dbReference type="Pfam" id="PF17786">
    <property type="entry name" value="Mannosidase_ig"/>
    <property type="match status" value="1"/>
</dbReference>
<dbReference type="FunFam" id="3.20.20.80:FF:000050">
    <property type="entry name" value="Beta-mannosidase B"/>
    <property type="match status" value="1"/>
</dbReference>
<evidence type="ECO:0000256" key="3">
    <source>
        <dbReference type="ARBA" id="ARBA00022801"/>
    </source>
</evidence>
<feature type="domain" description="Mannosidase Ig/CBM-like" evidence="5">
    <location>
        <begin position="392"/>
        <end position="467"/>
    </location>
</feature>
<dbReference type="InterPro" id="IPR050887">
    <property type="entry name" value="Beta-mannosidase_GH2"/>
</dbReference>
<name>A0A0F9D1G1_9ZZZZ</name>
<reference evidence="6" key="1">
    <citation type="journal article" date="2015" name="Nature">
        <title>Complex archaea that bridge the gap between prokaryotes and eukaryotes.</title>
        <authorList>
            <person name="Spang A."/>
            <person name="Saw J.H."/>
            <person name="Jorgensen S.L."/>
            <person name="Zaremba-Niedzwiedzka K."/>
            <person name="Martijn J."/>
            <person name="Lind A.E."/>
            <person name="van Eijk R."/>
            <person name="Schleper C."/>
            <person name="Guy L."/>
            <person name="Ettema T.J."/>
        </authorList>
    </citation>
    <scope>NUCLEOTIDE SEQUENCE</scope>
</reference>
<evidence type="ECO:0000256" key="4">
    <source>
        <dbReference type="ARBA" id="ARBA00023295"/>
    </source>
</evidence>
<accession>A0A0F9D1G1</accession>
<dbReference type="GO" id="GO:0004567">
    <property type="term" value="F:beta-mannosidase activity"/>
    <property type="evidence" value="ECO:0007669"/>
    <property type="project" value="UniProtKB-EC"/>
</dbReference>
<comment type="caution">
    <text evidence="6">The sequence shown here is derived from an EMBL/GenBank/DDBJ whole genome shotgun (WGS) entry which is preliminary data.</text>
</comment>
<dbReference type="SUPFAM" id="SSF51445">
    <property type="entry name" value="(Trans)glycosidases"/>
    <property type="match status" value="1"/>
</dbReference>
<dbReference type="GO" id="GO:0006516">
    <property type="term" value="P:glycoprotein catabolic process"/>
    <property type="evidence" value="ECO:0007669"/>
    <property type="project" value="TreeGrafter"/>
</dbReference>
<evidence type="ECO:0000256" key="1">
    <source>
        <dbReference type="ARBA" id="ARBA00000829"/>
    </source>
</evidence>
<comment type="catalytic activity">
    <reaction evidence="1">
        <text>Hydrolysis of terminal, non-reducing beta-D-mannose residues in beta-D-mannosides.</text>
        <dbReference type="EC" id="3.2.1.25"/>
    </reaction>
</comment>
<sequence>MYRIEVLLEKGGIIDSVQQKIGLREIRLITEPDKWGETFYFLLNGIPVFAKGANWIPVDSSIPRGRKLGLYSMNLNYAKDANMNMIRVWGGGIYEDDLFYELCDELGILVWQDFPFACAFYYFYNEFTENVKQEVIQNLKRIRHHPSLALWCGNNEIEWLWNDLLKRHPIINNPDIITEFKNTYVAIFENLIPQLIKEFDSIHPYWPSSPSNGFIGNDLGKHNSNNPDRGDSHFWSVWHGGKPFKAYRKFNSRFMSEFGFESFPSTKTLKEFCPQDQFEFYSPIMENHQKNSAGNKKIMDYMEKRFSIPQQFEQQVILSQLTQAEAIEYGVEYWRQNRKNYHCMGSLYWQLNDCWPVASWASLDYFGRWKALHYFTKRFFQPIIASVKEDSDKIEFWVTNDLKISQDITFEWKILNSEGKLLVSGGNISNIAPCTSLMLDTVNMSSINKDKKNLHNFIIFYKLKDTSEEKKMIFHGFRLFDA</sequence>
<evidence type="ECO:0000259" key="5">
    <source>
        <dbReference type="Pfam" id="PF17786"/>
    </source>
</evidence>
<dbReference type="EMBL" id="LAZR01030869">
    <property type="protein sequence ID" value="KKL55349.1"/>
    <property type="molecule type" value="Genomic_DNA"/>
</dbReference>
<evidence type="ECO:0000256" key="2">
    <source>
        <dbReference type="ARBA" id="ARBA00012754"/>
    </source>
</evidence>
<dbReference type="InterPro" id="IPR041447">
    <property type="entry name" value="Mannosidase_ig"/>
</dbReference>
<dbReference type="PANTHER" id="PTHR43730:SF1">
    <property type="entry name" value="BETA-MANNOSIDASE"/>
    <property type="match status" value="1"/>
</dbReference>
<proteinExistence type="predicted"/>
<feature type="non-terminal residue" evidence="6">
    <location>
        <position position="482"/>
    </location>
</feature>
<dbReference type="EC" id="3.2.1.25" evidence="2"/>
<keyword evidence="4" id="KW-0326">Glycosidase</keyword>